<reference evidence="2" key="1">
    <citation type="submission" date="2016-10" db="EMBL/GenBank/DDBJ databases">
        <authorList>
            <person name="Varghese N."/>
            <person name="Submissions S."/>
        </authorList>
    </citation>
    <scope>NUCLEOTIDE SEQUENCE [LARGE SCALE GENOMIC DNA]</scope>
    <source>
        <strain evidence="2">DSM 26382</strain>
    </source>
</reference>
<organism evidence="1 2">
    <name type="scientific">Ectopseudomonas chengduensis</name>
    <dbReference type="NCBI Taxonomy" id="489632"/>
    <lineage>
        <taxon>Bacteria</taxon>
        <taxon>Pseudomonadati</taxon>
        <taxon>Pseudomonadota</taxon>
        <taxon>Gammaproteobacteria</taxon>
        <taxon>Pseudomonadales</taxon>
        <taxon>Pseudomonadaceae</taxon>
        <taxon>Ectopseudomonas</taxon>
    </lineage>
</organism>
<evidence type="ECO:0000313" key="1">
    <source>
        <dbReference type="EMBL" id="SDC83661.1"/>
    </source>
</evidence>
<dbReference type="AlphaFoldDB" id="A0A1G6PUK4"/>
<name>A0A1G6PUK4_9GAMM</name>
<keyword evidence="2" id="KW-1185">Reference proteome</keyword>
<proteinExistence type="predicted"/>
<dbReference type="Proteomes" id="UP000199467">
    <property type="component" value="Unassembled WGS sequence"/>
</dbReference>
<sequence>MRKTRLVEIEETFCDVCGELCGNHAIRTDAEGNEQHACLDYNEQHGKQCAAVLDERLLAAAIAKRQLA</sequence>
<dbReference type="GeneID" id="57609104"/>
<dbReference type="RefSeq" id="WP_017362259.1">
    <property type="nucleotide sequence ID" value="NZ_FMZQ01000007.1"/>
</dbReference>
<evidence type="ECO:0000313" key="2">
    <source>
        <dbReference type="Proteomes" id="UP000199467"/>
    </source>
</evidence>
<accession>A0A1G6PUK4</accession>
<gene>
    <name evidence="1" type="ORF">SAMN05216576_10798</name>
</gene>
<dbReference type="EMBL" id="FMZQ01000007">
    <property type="protein sequence ID" value="SDC83661.1"/>
    <property type="molecule type" value="Genomic_DNA"/>
</dbReference>
<protein>
    <submittedName>
        <fullName evidence="1">Uncharacterized protein</fullName>
    </submittedName>
</protein>